<dbReference type="RefSeq" id="WP_302048603.1">
    <property type="nucleotide sequence ID" value="NZ_JAMJEV010000006.1"/>
</dbReference>
<evidence type="ECO:0000256" key="3">
    <source>
        <dbReference type="ARBA" id="ARBA00023125"/>
    </source>
</evidence>
<reference evidence="6" key="1">
    <citation type="submission" date="2022-05" db="EMBL/GenBank/DDBJ databases">
        <title>Expanded diversity of anoxic marine methylotrophy in a Black Sea sulfate reducing microorganism.</title>
        <authorList>
            <person name="Fischer P.Q."/>
            <person name="Stams A.J.M."/>
            <person name="Villanueva L."/>
            <person name="Sousa D.Z."/>
        </authorList>
    </citation>
    <scope>NUCLEOTIDE SEQUENCE</scope>
    <source>
        <strain evidence="6">P130</strain>
    </source>
</reference>
<dbReference type="EMBL" id="JAMJEV010000006">
    <property type="protein sequence ID" value="MDO0823092.1"/>
    <property type="molecule type" value="Genomic_DNA"/>
</dbReference>
<name>A0ABT8QP18_9FIRM</name>
<dbReference type="CDD" id="cd03768">
    <property type="entry name" value="SR_ResInv"/>
    <property type="match status" value="1"/>
</dbReference>
<comment type="similarity">
    <text evidence="1">Belongs to the site-specific recombinase resolvase family.</text>
</comment>
<evidence type="ECO:0000313" key="6">
    <source>
        <dbReference type="EMBL" id="MDO0823092.1"/>
    </source>
</evidence>
<gene>
    <name evidence="6" type="ORF">M8H41_09515</name>
</gene>
<evidence type="ECO:0000256" key="1">
    <source>
        <dbReference type="ARBA" id="ARBA00009913"/>
    </source>
</evidence>
<dbReference type="Proteomes" id="UP001176021">
    <property type="component" value="Unassembled WGS sequence"/>
</dbReference>
<dbReference type="InterPro" id="IPR050639">
    <property type="entry name" value="SSR_resolvase"/>
</dbReference>
<dbReference type="InterPro" id="IPR006118">
    <property type="entry name" value="Recombinase_CS"/>
</dbReference>
<dbReference type="SUPFAM" id="SSF53041">
    <property type="entry name" value="Resolvase-like"/>
    <property type="match status" value="1"/>
</dbReference>
<feature type="domain" description="Resolvase/invertase-type recombinase catalytic" evidence="5">
    <location>
        <begin position="3"/>
        <end position="161"/>
    </location>
</feature>
<dbReference type="PANTHER" id="PTHR30461:SF26">
    <property type="entry name" value="RESOLVASE HOMOLOG YNEB"/>
    <property type="match status" value="1"/>
</dbReference>
<dbReference type="PROSITE" id="PS51736">
    <property type="entry name" value="RECOMBINASES_3"/>
    <property type="match status" value="1"/>
</dbReference>
<dbReference type="SMART" id="SM00857">
    <property type="entry name" value="Resolvase"/>
    <property type="match status" value="1"/>
</dbReference>
<comment type="caution">
    <text evidence="6">The sequence shown here is derived from an EMBL/GenBank/DDBJ whole genome shotgun (WGS) entry which is preliminary data.</text>
</comment>
<dbReference type="Gene3D" id="3.40.50.1390">
    <property type="entry name" value="Resolvase, N-terminal catalytic domain"/>
    <property type="match status" value="1"/>
</dbReference>
<organism evidence="6 7">
    <name type="scientific">Desulfosporosinus nitroreducens</name>
    <dbReference type="NCBI Taxonomy" id="2018668"/>
    <lineage>
        <taxon>Bacteria</taxon>
        <taxon>Bacillati</taxon>
        <taxon>Bacillota</taxon>
        <taxon>Clostridia</taxon>
        <taxon>Eubacteriales</taxon>
        <taxon>Desulfitobacteriaceae</taxon>
        <taxon>Desulfosporosinus</taxon>
    </lineage>
</organism>
<dbReference type="PANTHER" id="PTHR30461">
    <property type="entry name" value="DNA-INVERTASE FROM LAMBDOID PROPHAGE"/>
    <property type="match status" value="1"/>
</dbReference>
<dbReference type="Pfam" id="PF00239">
    <property type="entry name" value="Resolvase"/>
    <property type="match status" value="1"/>
</dbReference>
<evidence type="ECO:0000256" key="4">
    <source>
        <dbReference type="ARBA" id="ARBA00023172"/>
    </source>
</evidence>
<dbReference type="InterPro" id="IPR006119">
    <property type="entry name" value="Resolv_N"/>
</dbReference>
<protein>
    <submittedName>
        <fullName evidence="6">Recombinase family protein</fullName>
    </submittedName>
</protein>
<dbReference type="PROSITE" id="PS00398">
    <property type="entry name" value="RECOMBINASES_2"/>
    <property type="match status" value="1"/>
</dbReference>
<evidence type="ECO:0000313" key="7">
    <source>
        <dbReference type="Proteomes" id="UP001176021"/>
    </source>
</evidence>
<proteinExistence type="inferred from homology"/>
<keyword evidence="2" id="KW-0229">DNA integration</keyword>
<keyword evidence="3" id="KW-0238">DNA-binding</keyword>
<keyword evidence="7" id="KW-1185">Reference proteome</keyword>
<evidence type="ECO:0000259" key="5">
    <source>
        <dbReference type="PROSITE" id="PS51736"/>
    </source>
</evidence>
<accession>A0ABT8QP18</accession>
<keyword evidence="4" id="KW-0233">DNA recombination</keyword>
<sequence>MAKVYGYHRTSTMEQHLDRGIKAINDYCQEHNIQLDEMFSDQQTGKNFNRPDYLAMKRMAKHKGDVIIVSELDRLGRNKLDTLKEIQHYKNLGVRMMILEIPTSLIDYSSLNNDKDQDMASMMMDTINNMLVEMYATFAHAEMQKREKRQREGIESMKVRGEWEKYGRPKAIDFNLFVKAYKDVEEGTLKPFECMKQLGMTKPSFYRYKKRYEASKQEL</sequence>
<evidence type="ECO:0000256" key="2">
    <source>
        <dbReference type="ARBA" id="ARBA00022908"/>
    </source>
</evidence>
<dbReference type="InterPro" id="IPR036162">
    <property type="entry name" value="Resolvase-like_N_sf"/>
</dbReference>